<dbReference type="Gene3D" id="3.40.50.1820">
    <property type="entry name" value="alpha/beta hydrolase"/>
    <property type="match status" value="1"/>
</dbReference>
<dbReference type="GO" id="GO:0016787">
    <property type="term" value="F:hydrolase activity"/>
    <property type="evidence" value="ECO:0007669"/>
    <property type="project" value="UniProtKB-KW"/>
</dbReference>
<feature type="domain" description="AB hydrolase-1" evidence="8">
    <location>
        <begin position="32"/>
        <end position="285"/>
    </location>
</feature>
<comment type="caution">
    <text evidence="9">The sequence shown here is derived from an EMBL/GenBank/DDBJ whole genome shotgun (WGS) entry which is preliminary data.</text>
</comment>
<sequence>MFPAPTQKGTAPFRGHRTWYRVTGDLHTGRTPLVIAHGGPGSTHDYLLRMTELAASTGRPVIHYDQIGNGGSTRLPDRGADFWTVDLFLDELDNLLAHLGIADDYLLFGQSWGGMLGAEHAVRRPAGLRGLVIANSPASMPLWRAACEGLKDAMPPVHRDTLRRHEATEDFDHPDYQRSVYAFYQRHVCRANPLPREVAATLLELQSDPTVYGTMNGPNDFHVIGTLKDWTVIDRLPAVAVPTLIISGAYDEATPATIQPFLDHIPGARWELFEQSSHMPHVEEPERFDTVMKAWLAEVG</sequence>
<dbReference type="InterPro" id="IPR005945">
    <property type="entry name" value="Pro_imino_pep"/>
</dbReference>
<dbReference type="InterPro" id="IPR002410">
    <property type="entry name" value="Peptidase_S33"/>
</dbReference>
<dbReference type="InterPro" id="IPR050228">
    <property type="entry name" value="Carboxylesterase_BioH"/>
</dbReference>
<keyword evidence="5 7" id="KW-0378">Hydrolase</keyword>
<evidence type="ECO:0000313" key="9">
    <source>
        <dbReference type="EMBL" id="MFI9099258.1"/>
    </source>
</evidence>
<accession>A0ABW8BZI0</accession>
<evidence type="ECO:0000256" key="2">
    <source>
        <dbReference type="ARBA" id="ARBA00010088"/>
    </source>
</evidence>
<gene>
    <name evidence="9" type="ORF">ACIGXA_01945</name>
</gene>
<evidence type="ECO:0000259" key="8">
    <source>
        <dbReference type="Pfam" id="PF00561"/>
    </source>
</evidence>
<dbReference type="Pfam" id="PF00561">
    <property type="entry name" value="Abhydrolase_1"/>
    <property type="match status" value="1"/>
</dbReference>
<dbReference type="RefSeq" id="WP_138357914.1">
    <property type="nucleotide sequence ID" value="NZ_JAAIKO010000059.1"/>
</dbReference>
<dbReference type="EC" id="3.4.11.5" evidence="3"/>
<comment type="catalytic activity">
    <reaction evidence="1">
        <text>Release of N-terminal proline from a peptide.</text>
        <dbReference type="EC" id="3.4.11.5"/>
    </reaction>
</comment>
<dbReference type="PANTHER" id="PTHR43194">
    <property type="entry name" value="HYDROLASE ALPHA/BETA FOLD FAMILY"/>
    <property type="match status" value="1"/>
</dbReference>
<evidence type="ECO:0000256" key="3">
    <source>
        <dbReference type="ARBA" id="ARBA00012568"/>
    </source>
</evidence>
<evidence type="ECO:0000256" key="4">
    <source>
        <dbReference type="ARBA" id="ARBA00021843"/>
    </source>
</evidence>
<dbReference type="Proteomes" id="UP001614394">
    <property type="component" value="Unassembled WGS sequence"/>
</dbReference>
<dbReference type="PANTHER" id="PTHR43194:SF2">
    <property type="entry name" value="PEROXISOMAL MEMBRANE PROTEIN LPX1"/>
    <property type="match status" value="1"/>
</dbReference>
<organism evidence="9 10">
    <name type="scientific">Streptomyces fildesensis</name>
    <dbReference type="NCBI Taxonomy" id="375757"/>
    <lineage>
        <taxon>Bacteria</taxon>
        <taxon>Bacillati</taxon>
        <taxon>Actinomycetota</taxon>
        <taxon>Actinomycetes</taxon>
        <taxon>Kitasatosporales</taxon>
        <taxon>Streptomycetaceae</taxon>
        <taxon>Streptomyces</taxon>
    </lineage>
</organism>
<keyword evidence="10" id="KW-1185">Reference proteome</keyword>
<dbReference type="InterPro" id="IPR029058">
    <property type="entry name" value="AB_hydrolase_fold"/>
</dbReference>
<dbReference type="PIRSF" id="PIRSF005539">
    <property type="entry name" value="Pept_S33_TRI_F1"/>
    <property type="match status" value="1"/>
</dbReference>
<dbReference type="NCBIfam" id="TIGR01250">
    <property type="entry name" value="pro_imino_pep_2"/>
    <property type="match status" value="1"/>
</dbReference>
<proteinExistence type="inferred from homology"/>
<evidence type="ECO:0000256" key="7">
    <source>
        <dbReference type="PIRNR" id="PIRNR005539"/>
    </source>
</evidence>
<comment type="similarity">
    <text evidence="2 7">Belongs to the peptidase S33 family.</text>
</comment>
<name>A0ABW8BZI0_9ACTN</name>
<evidence type="ECO:0000256" key="5">
    <source>
        <dbReference type="ARBA" id="ARBA00022801"/>
    </source>
</evidence>
<dbReference type="PRINTS" id="PR00793">
    <property type="entry name" value="PROAMNOPTASE"/>
</dbReference>
<dbReference type="InterPro" id="IPR000073">
    <property type="entry name" value="AB_hydrolase_1"/>
</dbReference>
<protein>
    <recommendedName>
        <fullName evidence="4">Proline iminopeptidase</fullName>
        <ecNumber evidence="3">3.4.11.5</ecNumber>
    </recommendedName>
    <alternativeName>
        <fullName evidence="6">Prolyl aminopeptidase</fullName>
    </alternativeName>
</protein>
<reference evidence="9 10" key="1">
    <citation type="submission" date="2024-10" db="EMBL/GenBank/DDBJ databases">
        <title>The Natural Products Discovery Center: Release of the First 8490 Sequenced Strains for Exploring Actinobacteria Biosynthetic Diversity.</title>
        <authorList>
            <person name="Kalkreuter E."/>
            <person name="Kautsar S.A."/>
            <person name="Yang D."/>
            <person name="Bader C.D."/>
            <person name="Teijaro C.N."/>
            <person name="Fluegel L."/>
            <person name="Davis C.M."/>
            <person name="Simpson J.R."/>
            <person name="Lauterbach L."/>
            <person name="Steele A.D."/>
            <person name="Gui C."/>
            <person name="Meng S."/>
            <person name="Li G."/>
            <person name="Viehrig K."/>
            <person name="Ye F."/>
            <person name="Su P."/>
            <person name="Kiefer A.F."/>
            <person name="Nichols A."/>
            <person name="Cepeda A.J."/>
            <person name="Yan W."/>
            <person name="Fan B."/>
            <person name="Jiang Y."/>
            <person name="Adhikari A."/>
            <person name="Zheng C.-J."/>
            <person name="Schuster L."/>
            <person name="Cowan T.M."/>
            <person name="Smanski M.J."/>
            <person name="Chevrette M.G."/>
            <person name="De Carvalho L.P.S."/>
            <person name="Shen B."/>
        </authorList>
    </citation>
    <scope>NUCLEOTIDE SEQUENCE [LARGE SCALE GENOMIC DNA]</scope>
    <source>
        <strain evidence="9 10">NPDC053399</strain>
    </source>
</reference>
<evidence type="ECO:0000256" key="1">
    <source>
        <dbReference type="ARBA" id="ARBA00001585"/>
    </source>
</evidence>
<evidence type="ECO:0000313" key="10">
    <source>
        <dbReference type="Proteomes" id="UP001614394"/>
    </source>
</evidence>
<evidence type="ECO:0000256" key="6">
    <source>
        <dbReference type="ARBA" id="ARBA00029605"/>
    </source>
</evidence>
<dbReference type="SUPFAM" id="SSF53474">
    <property type="entry name" value="alpha/beta-Hydrolases"/>
    <property type="match status" value="1"/>
</dbReference>
<dbReference type="EMBL" id="JBITYG010000001">
    <property type="protein sequence ID" value="MFI9099258.1"/>
    <property type="molecule type" value="Genomic_DNA"/>
</dbReference>